<dbReference type="Pfam" id="PF13365">
    <property type="entry name" value="Trypsin_2"/>
    <property type="match status" value="1"/>
</dbReference>
<dbReference type="Proteomes" id="UP000184079">
    <property type="component" value="Unassembled WGS sequence"/>
</dbReference>
<dbReference type="PRINTS" id="PR00834">
    <property type="entry name" value="PROTEASES2C"/>
</dbReference>
<feature type="transmembrane region" description="Helical" evidence="2">
    <location>
        <begin position="60"/>
        <end position="81"/>
    </location>
</feature>
<protein>
    <submittedName>
        <fullName evidence="3">Trypsin-like peptidase domain-containing protein</fullName>
    </submittedName>
</protein>
<dbReference type="AlphaFoldDB" id="A0A1M5PQ37"/>
<dbReference type="EMBL" id="FQXD01000003">
    <property type="protein sequence ID" value="SHH03649.1"/>
    <property type="molecule type" value="Genomic_DNA"/>
</dbReference>
<keyword evidence="1" id="KW-0645">Protease</keyword>
<gene>
    <name evidence="3" type="ORF">SAMN05421807_103155</name>
</gene>
<dbReference type="InterPro" id="IPR001940">
    <property type="entry name" value="Peptidase_S1C"/>
</dbReference>
<keyword evidence="1" id="KW-0720">Serine protease</keyword>
<evidence type="ECO:0000256" key="1">
    <source>
        <dbReference type="ARBA" id="ARBA00022825"/>
    </source>
</evidence>
<sequence length="277" mass="31671">MGWLMDKNEEQKHDIIDEDLYEEIDEEELYELVQREKEKALAREREAKENKRPKRPFPKWVFWLIAWMLLLNVVALLPQTFSIPAIDFLYKSAKLSLQDDIQTYKQAVVTIETKDSKGTGFSITSDGVILTNHHVVEGEEKVAVAFPEDGLHEAEVKETHPTIDLAVLQADVKDVPFLKLTKETAVQPDQPIRFIGNPLNFNGIANEGEIIDYTSLSSWEEEVVMIEAPVYRGNSGSPVLNESGEVIGIIFATLDDKKHGKVGLFYPIHYYYEYRTN</sequence>
<evidence type="ECO:0000313" key="4">
    <source>
        <dbReference type="Proteomes" id="UP000184079"/>
    </source>
</evidence>
<dbReference type="PANTHER" id="PTHR43019">
    <property type="entry name" value="SERINE ENDOPROTEASE DEGS"/>
    <property type="match status" value="1"/>
</dbReference>
<keyword evidence="1" id="KW-0378">Hydrolase</keyword>
<dbReference type="SUPFAM" id="SSF50494">
    <property type="entry name" value="Trypsin-like serine proteases"/>
    <property type="match status" value="1"/>
</dbReference>
<name>A0A1M5PQ37_9BACI</name>
<proteinExistence type="predicted"/>
<dbReference type="PANTHER" id="PTHR43019:SF23">
    <property type="entry name" value="PROTEASE DO-LIKE 5, CHLOROPLASTIC"/>
    <property type="match status" value="1"/>
</dbReference>
<keyword evidence="2" id="KW-0812">Transmembrane</keyword>
<dbReference type="InterPro" id="IPR009003">
    <property type="entry name" value="Peptidase_S1_PA"/>
</dbReference>
<evidence type="ECO:0000313" key="3">
    <source>
        <dbReference type="EMBL" id="SHH03649.1"/>
    </source>
</evidence>
<dbReference type="GO" id="GO:0006508">
    <property type="term" value="P:proteolysis"/>
    <property type="evidence" value="ECO:0007669"/>
    <property type="project" value="InterPro"/>
</dbReference>
<evidence type="ECO:0000256" key="2">
    <source>
        <dbReference type="SAM" id="Phobius"/>
    </source>
</evidence>
<keyword evidence="4" id="KW-1185">Reference proteome</keyword>
<reference evidence="4" key="1">
    <citation type="submission" date="2016-11" db="EMBL/GenBank/DDBJ databases">
        <authorList>
            <person name="Varghese N."/>
            <person name="Submissions S."/>
        </authorList>
    </citation>
    <scope>NUCLEOTIDE SEQUENCE [LARGE SCALE GENOMIC DNA]</scope>
    <source>
        <strain evidence="4">CGMCC 1.6496</strain>
    </source>
</reference>
<dbReference type="Gene3D" id="2.40.10.120">
    <property type="match status" value="1"/>
</dbReference>
<keyword evidence="2" id="KW-1133">Transmembrane helix</keyword>
<keyword evidence="2" id="KW-0472">Membrane</keyword>
<dbReference type="GO" id="GO:0004252">
    <property type="term" value="F:serine-type endopeptidase activity"/>
    <property type="evidence" value="ECO:0007669"/>
    <property type="project" value="InterPro"/>
</dbReference>
<accession>A0A1M5PQ37</accession>
<organism evidence="3 4">
    <name type="scientific">Virgibacillus chiguensis</name>
    <dbReference type="NCBI Taxonomy" id="411959"/>
    <lineage>
        <taxon>Bacteria</taxon>
        <taxon>Bacillati</taxon>
        <taxon>Bacillota</taxon>
        <taxon>Bacilli</taxon>
        <taxon>Bacillales</taxon>
        <taxon>Bacillaceae</taxon>
        <taxon>Virgibacillus</taxon>
    </lineage>
</organism>